<evidence type="ECO:0000313" key="3">
    <source>
        <dbReference type="Proteomes" id="UP000006352"/>
    </source>
</evidence>
<dbReference type="CDD" id="cd02440">
    <property type="entry name" value="AdoMet_MTases"/>
    <property type="match status" value="1"/>
</dbReference>
<keyword evidence="3" id="KW-1185">Reference proteome</keyword>
<evidence type="ECO:0000259" key="1">
    <source>
        <dbReference type="Pfam" id="PF13847"/>
    </source>
</evidence>
<dbReference type="AlphaFoldDB" id="J4H1M2"/>
<dbReference type="Pfam" id="PF13847">
    <property type="entry name" value="Methyltransf_31"/>
    <property type="match status" value="1"/>
</dbReference>
<dbReference type="Gene3D" id="3.40.50.150">
    <property type="entry name" value="Vaccinia Virus protein VP39"/>
    <property type="match status" value="1"/>
</dbReference>
<sequence>MAKEFPHCDVVGVDLVPPRIDGELPANCRFEIDDANLGFSHYQDSFDVVHARAVSAGIRDFPQLLEELARSLRPGGVILLGDGEQQLYDEHKRPMPLGDPDSPEFSWIHKVFFTSYNAMKNRGGSIDSPCMNPTWLRAIDSLMDVGWHKIFVPMGPWRYDDEREKTISELCRENCLRYISGLTPLLLSEGYLPEYVDKMCREASTELRELRTHIYTRWNFAWAVKRPPADVPIVQIA</sequence>
<name>J4H1M2_9APHY</name>
<dbReference type="SUPFAM" id="SSF53335">
    <property type="entry name" value="S-adenosyl-L-methionine-dependent methyltransferases"/>
    <property type="match status" value="1"/>
</dbReference>
<proteinExistence type="predicted"/>
<dbReference type="OrthoDB" id="2013972at2759"/>
<gene>
    <name evidence="2" type="ORF">FIBRA_02045</name>
</gene>
<dbReference type="GeneID" id="24094930"/>
<reference evidence="2 3" key="1">
    <citation type="journal article" date="2012" name="Appl. Environ. Microbiol.">
        <title>Short-read sequencing for genomic analysis of the brown rot fungus Fibroporia radiculosa.</title>
        <authorList>
            <person name="Tang J.D."/>
            <person name="Perkins A.D."/>
            <person name="Sonstegard T.S."/>
            <person name="Schroeder S.G."/>
            <person name="Burgess S.C."/>
            <person name="Diehl S.V."/>
        </authorList>
    </citation>
    <scope>NUCLEOTIDE SEQUENCE [LARGE SCALE GENOMIC DNA]</scope>
    <source>
        <strain evidence="2 3">TFFH 294</strain>
    </source>
</reference>
<dbReference type="InterPro" id="IPR025714">
    <property type="entry name" value="Methyltranfer_dom"/>
</dbReference>
<accession>J4H1M2</accession>
<protein>
    <recommendedName>
        <fullName evidence="1">Methyltransferase domain-containing protein</fullName>
    </recommendedName>
</protein>
<dbReference type="RefSeq" id="XP_012179280.1">
    <property type="nucleotide sequence ID" value="XM_012323890.1"/>
</dbReference>
<dbReference type="EMBL" id="HE796959">
    <property type="protein sequence ID" value="CCM00019.1"/>
    <property type="molecule type" value="Genomic_DNA"/>
</dbReference>
<dbReference type="STRING" id="599839.J4H1M2"/>
<dbReference type="InParanoid" id="J4H1M2"/>
<dbReference type="Proteomes" id="UP000006352">
    <property type="component" value="Unassembled WGS sequence"/>
</dbReference>
<dbReference type="HOGENOM" id="CLU_010595_5_2_1"/>
<evidence type="ECO:0000313" key="2">
    <source>
        <dbReference type="EMBL" id="CCM00019.1"/>
    </source>
</evidence>
<organism evidence="2 3">
    <name type="scientific">Fibroporia radiculosa</name>
    <dbReference type="NCBI Taxonomy" id="599839"/>
    <lineage>
        <taxon>Eukaryota</taxon>
        <taxon>Fungi</taxon>
        <taxon>Dikarya</taxon>
        <taxon>Basidiomycota</taxon>
        <taxon>Agaricomycotina</taxon>
        <taxon>Agaricomycetes</taxon>
        <taxon>Polyporales</taxon>
        <taxon>Fibroporiaceae</taxon>
        <taxon>Fibroporia</taxon>
    </lineage>
</organism>
<feature type="domain" description="Methyltransferase" evidence="1">
    <location>
        <begin position="5"/>
        <end position="88"/>
    </location>
</feature>
<dbReference type="InterPro" id="IPR029063">
    <property type="entry name" value="SAM-dependent_MTases_sf"/>
</dbReference>